<proteinExistence type="predicted"/>
<comment type="caution">
    <text evidence="1">The sequence shown here is derived from an EMBL/GenBank/DDBJ whole genome shotgun (WGS) entry which is preliminary data.</text>
</comment>
<dbReference type="Proteomes" id="UP000226442">
    <property type="component" value="Unassembled WGS sequence"/>
</dbReference>
<evidence type="ECO:0000313" key="2">
    <source>
        <dbReference type="Proteomes" id="UP000226442"/>
    </source>
</evidence>
<sequence length="132" mass="14231">MLKLTYTETGFNLERLAQSPEQLVALRVVLAMRVGQSISVEPSTAAFLLPANLPALALLESEARTDASGTIALCVADAEYVEVTLRGTWISGLSEGADGVFMTVLGDRTEFLVFKLWLETQPVNSVVEEVGD</sequence>
<name>A0A2G4EYZ2_9CYAN</name>
<dbReference type="NCBIfam" id="NF045647">
    <property type="entry name" value="alr0857_fam"/>
    <property type="match status" value="1"/>
</dbReference>
<evidence type="ECO:0000313" key="1">
    <source>
        <dbReference type="EMBL" id="PHX54732.1"/>
    </source>
</evidence>
<dbReference type="InterPro" id="IPR054664">
    <property type="entry name" value="Alr0857-like"/>
</dbReference>
<dbReference type="OrthoDB" id="530474at2"/>
<accession>A0A2G4EYZ2</accession>
<organism evidence="1 2">
    <name type="scientific">Tychonema bourrellyi FEM_GT703</name>
    <dbReference type="NCBI Taxonomy" id="2040638"/>
    <lineage>
        <taxon>Bacteria</taxon>
        <taxon>Bacillati</taxon>
        <taxon>Cyanobacteriota</taxon>
        <taxon>Cyanophyceae</taxon>
        <taxon>Oscillatoriophycideae</taxon>
        <taxon>Oscillatoriales</taxon>
        <taxon>Microcoleaceae</taxon>
        <taxon>Tychonema</taxon>
    </lineage>
</organism>
<dbReference type="EMBL" id="NXIB02000081">
    <property type="protein sequence ID" value="PHX54732.1"/>
    <property type="molecule type" value="Genomic_DNA"/>
</dbReference>
<protein>
    <submittedName>
        <fullName evidence="1">Uncharacterized protein</fullName>
    </submittedName>
</protein>
<dbReference type="AlphaFoldDB" id="A0A2G4EYZ2"/>
<reference evidence="1" key="1">
    <citation type="submission" date="2017-10" db="EMBL/GenBank/DDBJ databases">
        <title>Draft genome sequence of the planktic cyanobacteria Tychonema bourrellyi isolated from alpine lentic freshwater.</title>
        <authorList>
            <person name="Tett A."/>
            <person name="Armanini F."/>
            <person name="Asnicar F."/>
            <person name="Boscaini A."/>
            <person name="Pasolli E."/>
            <person name="Zolfo M."/>
            <person name="Donati C."/>
            <person name="Salmaso N."/>
            <person name="Segata N."/>
        </authorList>
    </citation>
    <scope>NUCLEOTIDE SEQUENCE</scope>
    <source>
        <strain evidence="1">FEM_GT703</strain>
    </source>
</reference>
<dbReference type="RefSeq" id="WP_096832225.1">
    <property type="nucleotide sequence ID" value="NZ_NXIB02000081.1"/>
</dbReference>
<gene>
    <name evidence="1" type="ORF">CP500_014580</name>
</gene>
<keyword evidence="2" id="KW-1185">Reference proteome</keyword>